<feature type="transmembrane region" description="Helical" evidence="11">
    <location>
        <begin position="870"/>
        <end position="890"/>
    </location>
</feature>
<dbReference type="InterPro" id="IPR008250">
    <property type="entry name" value="ATPase_P-typ_transduc_dom_A_sf"/>
</dbReference>
<protein>
    <submittedName>
        <fullName evidence="13">Carbonate dehydratase</fullName>
    </submittedName>
</protein>
<dbReference type="Proteomes" id="UP000245283">
    <property type="component" value="Unassembled WGS sequence"/>
</dbReference>
<feature type="domain" description="Cation-transporting P-type ATPase N-terminal" evidence="12">
    <location>
        <begin position="13"/>
        <end position="86"/>
    </location>
</feature>
<dbReference type="AlphaFoldDB" id="A0A2V1KBW6"/>
<feature type="transmembrane region" description="Helical" evidence="11">
    <location>
        <begin position="58"/>
        <end position="78"/>
    </location>
</feature>
<evidence type="ECO:0000256" key="4">
    <source>
        <dbReference type="ARBA" id="ARBA00022741"/>
    </source>
</evidence>
<dbReference type="GO" id="GO:0016887">
    <property type="term" value="F:ATP hydrolysis activity"/>
    <property type="evidence" value="ECO:0007669"/>
    <property type="project" value="InterPro"/>
</dbReference>
<dbReference type="InterPro" id="IPR001757">
    <property type="entry name" value="P_typ_ATPase"/>
</dbReference>
<dbReference type="GO" id="GO:0005886">
    <property type="term" value="C:plasma membrane"/>
    <property type="evidence" value="ECO:0007669"/>
    <property type="project" value="UniProtKB-SubCell"/>
</dbReference>
<keyword evidence="9 11" id="KW-0472">Membrane</keyword>
<dbReference type="SUPFAM" id="SSF81660">
    <property type="entry name" value="Metal cation-transporting ATPase, ATP-binding domain N"/>
    <property type="match status" value="1"/>
</dbReference>
<dbReference type="SUPFAM" id="SSF81665">
    <property type="entry name" value="Calcium ATPase, transmembrane domain M"/>
    <property type="match status" value="1"/>
</dbReference>
<comment type="caution">
    <text evidence="13">The sequence shown here is derived from an EMBL/GenBank/DDBJ whole genome shotgun (WGS) entry which is preliminary data.</text>
</comment>
<feature type="transmembrane region" description="Helical" evidence="11">
    <location>
        <begin position="800"/>
        <end position="818"/>
    </location>
</feature>
<dbReference type="Pfam" id="PF00122">
    <property type="entry name" value="E1-E2_ATPase"/>
    <property type="match status" value="1"/>
</dbReference>
<dbReference type="InterPro" id="IPR023214">
    <property type="entry name" value="HAD_sf"/>
</dbReference>
<keyword evidence="5" id="KW-0067">ATP-binding</keyword>
<dbReference type="Gene3D" id="3.40.50.1000">
    <property type="entry name" value="HAD superfamily/HAD-like"/>
    <property type="match status" value="1"/>
</dbReference>
<evidence type="ECO:0000256" key="6">
    <source>
        <dbReference type="ARBA" id="ARBA00022842"/>
    </source>
</evidence>
<feature type="transmembrane region" description="Helical" evidence="11">
    <location>
        <begin position="90"/>
        <end position="106"/>
    </location>
</feature>
<feature type="transmembrane region" description="Helical" evidence="11">
    <location>
        <begin position="284"/>
        <end position="308"/>
    </location>
</feature>
<dbReference type="InterPro" id="IPR023298">
    <property type="entry name" value="ATPase_P-typ_TM_dom_sf"/>
</dbReference>
<keyword evidence="4" id="KW-0547">Nucleotide-binding</keyword>
<dbReference type="Pfam" id="PF13246">
    <property type="entry name" value="Cation_ATPase"/>
    <property type="match status" value="1"/>
</dbReference>
<dbReference type="RefSeq" id="WP_109092710.1">
    <property type="nucleotide sequence ID" value="NZ_QETB01000001.1"/>
</dbReference>
<sequence>MPINVTQASIETPAHALSGTEVLTAFNSRESGLSPHEANAARERFGPNKIPAAKRKPAVIRFLAHFNNVLIYILLVAGMLKAVNRDWVDFWVIIAVAVVNAAIGYIQEGQAEKAISGIRDMLSLHATVLHDGLWQEIDAEYLVPGDVVRFGPGDKIPADIRILTAQRLKIDESMLTGESEPAEKNTDNVGANAGIGDRTNIAHSGTVVTQGNGTGVVYATGANTEIGHIQDLVDSTDDLKTPLTAQLDNLGTRFAQAILGVSLILLFLGRVIHDMAPSSLLSNILSFAVATVPEGLPALVTITLALGVQQMATHNAITRKMGAVETLGAVTTICSDKTGTLTRNEMTALAAITPSARYEISGTGFGRAGDVTPAGPTTDPEGVAELARIISLCNDAVLRENGEMWSVVGEPTEAALAIFSDKQGFDSSGIERTASIPFDSAHKFMAVRVANPGGGTDDVLLKGAPDVLFSRCTTQRAADGEGKVSFDLAFWESQVDSLASQGMRVLAAARCPASSFHTNIEFEDVANSLELVGLIGLIDPPRAEAIEAIAICHEAGIAVKMITGDHVETAKAISRQLNLRPDGEPVAVTGAEIEKMSRSQLAEHVVDIDVFARTSPEHKIRIVDALQSHDQVVAMTGDGANDAPALTRADVGIAMGIKGTEATKEAADMVLADDNFATIEKAVAEGRRIYDNIIKSVVFMLPTSIGQGLIVLFAMIFGWDAPLAPTQILWVNLITAVTLSVALAFEPAEEGIMNRNPRGRKARLLAPWLWIRIMWISVLIAAATMGAYYALNHAGVDTVIARTTAVTVLVVAQMFVLINSRFLYHSSLNLHALTGNNVLWISSGSLLTLHLLFVYAPFMNTLFDSTGLGFAEWGIAVGAALVIFLIVEVIKASQNRFYANKHR</sequence>
<keyword evidence="2" id="KW-0597">Phosphoprotein</keyword>
<dbReference type="PROSITE" id="PS00154">
    <property type="entry name" value="ATPASE_E1_E2"/>
    <property type="match status" value="1"/>
</dbReference>
<dbReference type="Pfam" id="PF08282">
    <property type="entry name" value="Hydrolase_3"/>
    <property type="match status" value="1"/>
</dbReference>
<evidence type="ECO:0000259" key="12">
    <source>
        <dbReference type="SMART" id="SM00831"/>
    </source>
</evidence>
<evidence type="ECO:0000256" key="9">
    <source>
        <dbReference type="ARBA" id="ARBA00023136"/>
    </source>
</evidence>
<dbReference type="InterPro" id="IPR036412">
    <property type="entry name" value="HAD-like_sf"/>
</dbReference>
<comment type="catalytic activity">
    <reaction evidence="10">
        <text>ATP + H2O = ADP + phosphate + H(+)</text>
        <dbReference type="Rhea" id="RHEA:13065"/>
        <dbReference type="ChEBI" id="CHEBI:15377"/>
        <dbReference type="ChEBI" id="CHEBI:15378"/>
        <dbReference type="ChEBI" id="CHEBI:30616"/>
        <dbReference type="ChEBI" id="CHEBI:43474"/>
        <dbReference type="ChEBI" id="CHEBI:456216"/>
    </reaction>
</comment>
<evidence type="ECO:0000313" key="13">
    <source>
        <dbReference type="EMBL" id="PWF27211.1"/>
    </source>
</evidence>
<dbReference type="PRINTS" id="PR00120">
    <property type="entry name" value="HATPASE"/>
</dbReference>
<evidence type="ECO:0000256" key="7">
    <source>
        <dbReference type="ARBA" id="ARBA00022967"/>
    </source>
</evidence>
<dbReference type="SUPFAM" id="SSF81653">
    <property type="entry name" value="Calcium ATPase, transduction domain A"/>
    <property type="match status" value="1"/>
</dbReference>
<evidence type="ECO:0000313" key="14">
    <source>
        <dbReference type="Proteomes" id="UP000245283"/>
    </source>
</evidence>
<dbReference type="OrthoDB" id="9814270at2"/>
<keyword evidence="3 11" id="KW-0812">Transmembrane</keyword>
<name>A0A2V1KBW6_9ACTO</name>
<dbReference type="InterPro" id="IPR059000">
    <property type="entry name" value="ATPase_P-type_domA"/>
</dbReference>
<comment type="subcellular location">
    <subcellularLocation>
        <location evidence="1">Cell membrane</location>
        <topology evidence="1">Multi-pass membrane protein</topology>
    </subcellularLocation>
</comment>
<dbReference type="SMART" id="SM00831">
    <property type="entry name" value="Cation_ATPase_N"/>
    <property type="match status" value="1"/>
</dbReference>
<evidence type="ECO:0000256" key="10">
    <source>
        <dbReference type="ARBA" id="ARBA00049360"/>
    </source>
</evidence>
<accession>A0A2V1KBW6</accession>
<dbReference type="FunFam" id="2.70.150.10:FF:000160">
    <property type="entry name" value="Sarcoplasmic/endoplasmic reticulum calcium ATPase 1"/>
    <property type="match status" value="1"/>
</dbReference>
<dbReference type="SFLD" id="SFLDS00003">
    <property type="entry name" value="Haloacid_Dehalogenase"/>
    <property type="match status" value="1"/>
</dbReference>
<dbReference type="EMBL" id="QETB01000001">
    <property type="protein sequence ID" value="PWF27211.1"/>
    <property type="molecule type" value="Genomic_DNA"/>
</dbReference>
<reference evidence="14" key="1">
    <citation type="submission" date="2018-05" db="EMBL/GenBank/DDBJ databases">
        <authorList>
            <person name="Li Y."/>
        </authorList>
    </citation>
    <scope>NUCLEOTIDE SEQUENCE [LARGE SCALE GENOMIC DNA]</scope>
    <source>
        <strain evidence="14">sk1b4</strain>
    </source>
</reference>
<dbReference type="PANTHER" id="PTHR42861">
    <property type="entry name" value="CALCIUM-TRANSPORTING ATPASE"/>
    <property type="match status" value="1"/>
</dbReference>
<organism evidence="13 14">
    <name type="scientific">Ancrocorticia populi</name>
    <dbReference type="NCBI Taxonomy" id="2175228"/>
    <lineage>
        <taxon>Bacteria</taxon>
        <taxon>Bacillati</taxon>
        <taxon>Actinomycetota</taxon>
        <taxon>Actinomycetes</taxon>
        <taxon>Actinomycetales</taxon>
        <taxon>Actinomycetaceae</taxon>
        <taxon>Ancrocorticia</taxon>
    </lineage>
</organism>
<dbReference type="SFLD" id="SFLDF00027">
    <property type="entry name" value="p-type_atpase"/>
    <property type="match status" value="1"/>
</dbReference>
<dbReference type="InterPro" id="IPR018303">
    <property type="entry name" value="ATPase_P-typ_P_site"/>
</dbReference>
<dbReference type="InterPro" id="IPR006068">
    <property type="entry name" value="ATPase_P-typ_cation-transptr_C"/>
</dbReference>
<feature type="transmembrane region" description="Helical" evidence="11">
    <location>
        <begin position="769"/>
        <end position="788"/>
    </location>
</feature>
<dbReference type="InterPro" id="IPR023299">
    <property type="entry name" value="ATPase_P-typ_cyto_dom_N"/>
</dbReference>
<evidence type="ECO:0000256" key="8">
    <source>
        <dbReference type="ARBA" id="ARBA00022989"/>
    </source>
</evidence>
<keyword evidence="6" id="KW-0460">Magnesium</keyword>
<dbReference type="InterPro" id="IPR044492">
    <property type="entry name" value="P_typ_ATPase_HD_dom"/>
</dbReference>
<dbReference type="Gene3D" id="3.40.1110.10">
    <property type="entry name" value="Calcium-transporting ATPase, cytoplasmic domain N"/>
    <property type="match status" value="1"/>
</dbReference>
<dbReference type="PRINTS" id="PR00119">
    <property type="entry name" value="CATATPASE"/>
</dbReference>
<evidence type="ECO:0000256" key="11">
    <source>
        <dbReference type="SAM" id="Phobius"/>
    </source>
</evidence>
<keyword evidence="7" id="KW-1278">Translocase</keyword>
<dbReference type="NCBIfam" id="TIGR01494">
    <property type="entry name" value="ATPase_P-type"/>
    <property type="match status" value="2"/>
</dbReference>
<feature type="transmembrane region" description="Helical" evidence="11">
    <location>
        <begin position="697"/>
        <end position="717"/>
    </location>
</feature>
<dbReference type="SFLD" id="SFLDG00002">
    <property type="entry name" value="C1.7:_P-type_atpase_like"/>
    <property type="match status" value="1"/>
</dbReference>
<evidence type="ECO:0000256" key="2">
    <source>
        <dbReference type="ARBA" id="ARBA00022553"/>
    </source>
</evidence>
<dbReference type="Gene3D" id="1.20.1110.10">
    <property type="entry name" value="Calcium-transporting ATPase, transmembrane domain"/>
    <property type="match status" value="1"/>
</dbReference>
<dbReference type="Pfam" id="PF00690">
    <property type="entry name" value="Cation_ATPase_N"/>
    <property type="match status" value="1"/>
</dbReference>
<keyword evidence="14" id="KW-1185">Reference proteome</keyword>
<dbReference type="InterPro" id="IPR004014">
    <property type="entry name" value="ATPase_P-typ_cation-transptr_N"/>
</dbReference>
<proteinExistence type="predicted"/>
<dbReference type="GO" id="GO:0005524">
    <property type="term" value="F:ATP binding"/>
    <property type="evidence" value="ECO:0007669"/>
    <property type="project" value="UniProtKB-KW"/>
</dbReference>
<keyword evidence="8 11" id="KW-1133">Transmembrane helix</keyword>
<evidence type="ECO:0000256" key="5">
    <source>
        <dbReference type="ARBA" id="ARBA00022840"/>
    </source>
</evidence>
<dbReference type="SUPFAM" id="SSF56784">
    <property type="entry name" value="HAD-like"/>
    <property type="match status" value="1"/>
</dbReference>
<dbReference type="Pfam" id="PF00689">
    <property type="entry name" value="Cation_ATPase_C"/>
    <property type="match status" value="1"/>
</dbReference>
<gene>
    <name evidence="13" type="ORF">DD236_02085</name>
</gene>
<feature type="transmembrane region" description="Helical" evidence="11">
    <location>
        <begin position="254"/>
        <end position="272"/>
    </location>
</feature>
<evidence type="ECO:0000256" key="1">
    <source>
        <dbReference type="ARBA" id="ARBA00004651"/>
    </source>
</evidence>
<evidence type="ECO:0000256" key="3">
    <source>
        <dbReference type="ARBA" id="ARBA00022692"/>
    </source>
</evidence>
<feature type="transmembrane region" description="Helical" evidence="11">
    <location>
        <begin position="729"/>
        <end position="748"/>
    </location>
</feature>
<feature type="transmembrane region" description="Helical" evidence="11">
    <location>
        <begin position="838"/>
        <end position="858"/>
    </location>
</feature>
<dbReference type="Gene3D" id="2.70.150.10">
    <property type="entry name" value="Calcium-transporting ATPase, cytoplasmic transduction domain A"/>
    <property type="match status" value="1"/>
</dbReference>